<feature type="domain" description="TerB-C" evidence="2">
    <location>
        <begin position="447"/>
        <end position="601"/>
    </location>
</feature>
<gene>
    <name evidence="3" type="ORF">Tpal_1692</name>
</gene>
<dbReference type="InterPro" id="IPR028932">
    <property type="entry name" value="TerB-C"/>
</dbReference>
<dbReference type="RefSeq" id="WP_087033263.1">
    <property type="nucleotide sequence ID" value="NZ_FJNE01000004.1"/>
</dbReference>
<feature type="compositionally biased region" description="Basic and acidic residues" evidence="1">
    <location>
        <begin position="523"/>
        <end position="534"/>
    </location>
</feature>
<dbReference type="EMBL" id="FJNE01000004">
    <property type="protein sequence ID" value="CZQ93831.1"/>
    <property type="molecule type" value="Genomic_DNA"/>
</dbReference>
<dbReference type="Pfam" id="PF15615">
    <property type="entry name" value="TerB_C"/>
    <property type="match status" value="1"/>
</dbReference>
<evidence type="ECO:0000313" key="3">
    <source>
        <dbReference type="EMBL" id="CZQ93831.1"/>
    </source>
</evidence>
<dbReference type="STRING" id="140314.SAMN04488076_10629"/>
<proteinExistence type="predicted"/>
<evidence type="ECO:0000259" key="2">
    <source>
        <dbReference type="Pfam" id="PF15615"/>
    </source>
</evidence>
<evidence type="ECO:0000256" key="1">
    <source>
        <dbReference type="SAM" id="MobiDB-lite"/>
    </source>
</evidence>
<accession>A0A143YMM3</accession>
<keyword evidence="4" id="KW-1185">Reference proteome</keyword>
<sequence>MFEFVNKIFKNKQLTEEEKLSIIELVNNEESFINPREIIIEKSHPKKAAKEAWISYVSPPLRMNDNFTRQVEEVMGALFESLCAVVDVELRKKRKNIKNLKYERYYYRVSVFDEIYRLSKEVVYSFYRLENTHVANLFSYDLKAMLSRDIQTILAHEVDACRENLPIPDEETRKQFGLTPFSTKIVWWDPSGMLRDKEIFDGTERDYFNHLTRRVTRFTEVPAVMALCLSKYVDILQIVLRDLEDESIKWKIKPNNYFRKYFHLPLNDGRVWAETVRLPTDLYLLAENTIRQEVEGLRVLPVEESLQSLQKYFPDETFRKMQGYLSQKIEIELDYQTIAALRNVNKTVWHESANLLISRSAEQLSVLLEDVAKDPDLKKIATKVIKQSEDSDKRILFIFLMERTALPVSKALQKERDGFIHPTRQADYQRLLADPNLPIKSLPELLKECTQPIRREIKLDTALITASHSALDNIIDMVDTYLREEETGEGLVSAVSLDIVAETEIPPAVEQREAESLDSNIEESEKQDSEQEPEHMRFLKQVVEGNGISLDDFKEHAKNKGKLHQAYFTELNEVLYEIFDDQVLVISHQQVIIEEDFMEEMRDWIYG</sequence>
<organism evidence="3 4">
    <name type="scientific">Trichococcus palustris</name>
    <dbReference type="NCBI Taxonomy" id="140314"/>
    <lineage>
        <taxon>Bacteria</taxon>
        <taxon>Bacillati</taxon>
        <taxon>Bacillota</taxon>
        <taxon>Bacilli</taxon>
        <taxon>Lactobacillales</taxon>
        <taxon>Carnobacteriaceae</taxon>
        <taxon>Trichococcus</taxon>
    </lineage>
</organism>
<feature type="region of interest" description="Disordered" evidence="1">
    <location>
        <begin position="508"/>
        <end position="534"/>
    </location>
</feature>
<evidence type="ECO:0000313" key="4">
    <source>
        <dbReference type="Proteomes" id="UP000242754"/>
    </source>
</evidence>
<protein>
    <recommendedName>
        <fullName evidence="2">TerB-C domain-containing protein</fullName>
    </recommendedName>
</protein>
<reference evidence="3 4" key="1">
    <citation type="submission" date="2016-02" db="EMBL/GenBank/DDBJ databases">
        <authorList>
            <person name="Wen L."/>
            <person name="He K."/>
            <person name="Yang H."/>
        </authorList>
    </citation>
    <scope>NUCLEOTIDE SEQUENCE [LARGE SCALE GENOMIC DNA]</scope>
    <source>
        <strain evidence="3">Trichococcus palustris</strain>
    </source>
</reference>
<dbReference type="OrthoDB" id="1689967at2"/>
<name>A0A143YMM3_9LACT</name>
<dbReference type="Proteomes" id="UP000242754">
    <property type="component" value="Unassembled WGS sequence"/>
</dbReference>
<dbReference type="AlphaFoldDB" id="A0A143YMM3"/>